<dbReference type="GO" id="GO:0030430">
    <property type="term" value="C:host cell cytoplasm"/>
    <property type="evidence" value="ECO:0007669"/>
    <property type="project" value="UniProtKB-SubCell"/>
</dbReference>
<dbReference type="GO" id="GO:0003796">
    <property type="term" value="F:lysozyme activity"/>
    <property type="evidence" value="ECO:0007669"/>
    <property type="project" value="UniProtKB-UniRule"/>
</dbReference>
<dbReference type="EC" id="3.2.1.17" evidence="10"/>
<feature type="active site" description="Proton donor/acceptor" evidence="10">
    <location>
        <position position="22"/>
    </location>
</feature>
<dbReference type="HAMAP" id="MF_04110">
    <property type="entry name" value="ENDOLYSIN_T4"/>
    <property type="match status" value="1"/>
</dbReference>
<keyword evidence="9 10" id="KW-0326">Glycosidase</keyword>
<keyword evidence="7 10" id="KW-0578">Host cell lysis by virus</keyword>
<reference evidence="12" key="1">
    <citation type="journal article" date="2021" name="Proc. Natl. Acad. Sci. U.S.A.">
        <title>A Catalog of Tens of Thousands of Viruses from Human Metagenomes Reveals Hidden Associations with Chronic Diseases.</title>
        <authorList>
            <person name="Tisza M.J."/>
            <person name="Buck C.B."/>
        </authorList>
    </citation>
    <scope>NUCLEOTIDE SEQUENCE</scope>
    <source>
        <strain evidence="12">CtlMy11</strain>
    </source>
</reference>
<evidence type="ECO:0000256" key="5">
    <source>
        <dbReference type="ARBA" id="ARBA00022801"/>
    </source>
</evidence>
<evidence type="ECO:0000256" key="7">
    <source>
        <dbReference type="ARBA" id="ARBA00023142"/>
    </source>
</evidence>
<dbReference type="SUPFAM" id="SSF53955">
    <property type="entry name" value="Lysozyme-like"/>
    <property type="match status" value="1"/>
</dbReference>
<dbReference type="GO" id="GO:0042742">
    <property type="term" value="P:defense response to bacterium"/>
    <property type="evidence" value="ECO:0007669"/>
    <property type="project" value="UniProtKB-KW"/>
</dbReference>
<keyword evidence="2 10" id="KW-0929">Antimicrobial</keyword>
<dbReference type="PANTHER" id="PTHR38107:SF3">
    <property type="entry name" value="LYSOZYME RRRD-RELATED"/>
    <property type="match status" value="1"/>
</dbReference>
<keyword evidence="6 10" id="KW-0204">Cytolysis</keyword>
<dbReference type="EMBL" id="BK032800">
    <property type="protein sequence ID" value="DAF60960.1"/>
    <property type="molecule type" value="Genomic_DNA"/>
</dbReference>
<keyword evidence="5 10" id="KW-0378">Hydrolase</keyword>
<dbReference type="InterPro" id="IPR033907">
    <property type="entry name" value="Endolysin_autolysin"/>
</dbReference>
<keyword evidence="4 10" id="KW-0081">Bacteriolytic enzyme</keyword>
<dbReference type="InterPro" id="IPR023346">
    <property type="entry name" value="Lysozyme-like_dom_sf"/>
</dbReference>
<evidence type="ECO:0000256" key="8">
    <source>
        <dbReference type="ARBA" id="ARBA00023200"/>
    </source>
</evidence>
<evidence type="ECO:0000256" key="2">
    <source>
        <dbReference type="ARBA" id="ARBA00022529"/>
    </source>
</evidence>
<feature type="active site" description="Proton donor/acceptor" evidence="10">
    <location>
        <position position="31"/>
    </location>
</feature>
<keyword evidence="3 10" id="KW-1188">Viral release from host cell</keyword>
<evidence type="ECO:0000256" key="10">
    <source>
        <dbReference type="HAMAP-Rule" id="MF_04110"/>
    </source>
</evidence>
<dbReference type="Gene3D" id="1.10.530.40">
    <property type="match status" value="1"/>
</dbReference>
<evidence type="ECO:0000256" key="1">
    <source>
        <dbReference type="ARBA" id="ARBA00000632"/>
    </source>
</evidence>
<evidence type="ECO:0000256" key="4">
    <source>
        <dbReference type="ARBA" id="ARBA00022638"/>
    </source>
</evidence>
<evidence type="ECO:0000256" key="9">
    <source>
        <dbReference type="ARBA" id="ARBA00023295"/>
    </source>
</evidence>
<dbReference type="InterPro" id="IPR034690">
    <property type="entry name" value="Endolysin_T4_type"/>
</dbReference>
<name>A0A8S5TCU9_9CAUD</name>
<sequence>MRKQNLMLFPPEIAAEFVAEQEGFKAEAYRCPTGHWTIGFGHAQNVHKGDVITRSEAYELLDRDLQRTQEELATLIHIDINENQFIALMSFVYNFGLTKCRTYRLFGMINRGEWENVRTWWPKYCNPDNPVVTKGLKDRRMRELELFFRS</sequence>
<evidence type="ECO:0000256" key="6">
    <source>
        <dbReference type="ARBA" id="ARBA00022852"/>
    </source>
</evidence>
<dbReference type="PANTHER" id="PTHR38107">
    <property type="match status" value="1"/>
</dbReference>
<dbReference type="GO" id="GO:0009253">
    <property type="term" value="P:peptidoglycan catabolic process"/>
    <property type="evidence" value="ECO:0007669"/>
    <property type="project" value="UniProtKB-UniRule"/>
</dbReference>
<dbReference type="GO" id="GO:0044659">
    <property type="term" value="P:viral release from host cell by cytolysis"/>
    <property type="evidence" value="ECO:0007669"/>
    <property type="project" value="UniProtKB-UniRule"/>
</dbReference>
<keyword evidence="8 10" id="KW-1035">Host cytoplasm</keyword>
<dbReference type="InterPro" id="IPR051018">
    <property type="entry name" value="Bacteriophage_GH24"/>
</dbReference>
<dbReference type="InterPro" id="IPR002196">
    <property type="entry name" value="Glyco_hydro_24"/>
</dbReference>
<comment type="similarity">
    <text evidence="10 11">Belongs to the glycosyl hydrolase 24 family.</text>
</comment>
<organism evidence="12">
    <name type="scientific">Podoviridae sp. ctlMy11</name>
    <dbReference type="NCBI Taxonomy" id="2827746"/>
    <lineage>
        <taxon>Viruses</taxon>
        <taxon>Duplodnaviria</taxon>
        <taxon>Heunggongvirae</taxon>
        <taxon>Uroviricota</taxon>
        <taxon>Caudoviricetes</taxon>
    </lineage>
</organism>
<evidence type="ECO:0000256" key="3">
    <source>
        <dbReference type="ARBA" id="ARBA00022612"/>
    </source>
</evidence>
<dbReference type="Pfam" id="PF00959">
    <property type="entry name" value="Phage_lysozyme"/>
    <property type="match status" value="1"/>
</dbReference>
<dbReference type="CDD" id="cd00737">
    <property type="entry name" value="lyz_endolysin_autolysin"/>
    <property type="match status" value="1"/>
</dbReference>
<accession>A0A8S5TCU9</accession>
<comment type="catalytic activity">
    <reaction evidence="1 10 11">
        <text>Hydrolysis of (1-&gt;4)-beta-linkages between N-acetylmuramic acid and N-acetyl-D-glucosamine residues in a peptidoglycan and between N-acetyl-D-glucosamine residues in chitodextrins.</text>
        <dbReference type="EC" id="3.2.1.17"/>
    </reaction>
</comment>
<dbReference type="InterPro" id="IPR023347">
    <property type="entry name" value="Lysozyme_dom_sf"/>
</dbReference>
<evidence type="ECO:0000313" key="12">
    <source>
        <dbReference type="EMBL" id="DAF60960.1"/>
    </source>
</evidence>
<comment type="subcellular location">
    <subcellularLocation>
        <location evidence="10">Host cytoplasm</location>
    </subcellularLocation>
    <text evidence="10">The endolysin is cytoplasmic, but can reach the periplasmic space with the help of the holins which disrupt the host cell membrane.</text>
</comment>
<dbReference type="GO" id="GO:0016998">
    <property type="term" value="P:cell wall macromolecule catabolic process"/>
    <property type="evidence" value="ECO:0007669"/>
    <property type="project" value="InterPro"/>
</dbReference>
<proteinExistence type="inferred from homology"/>
<evidence type="ECO:0000256" key="11">
    <source>
        <dbReference type="RuleBase" id="RU003788"/>
    </source>
</evidence>
<comment type="function">
    <text evidence="10">Endolysin with lysozyme activity that degrades host peptidoglycans and participates with the holin and spanin proteins in the sequential events which lead to the programmed host cell lysis releasing the mature viral particles. Once the holin has permeabilized the host cell membrane, the endolysin can reach the periplasm and break down the peptidoglycan layer.</text>
</comment>
<protein>
    <recommendedName>
        <fullName evidence="10">Endolysin</fullName>
        <ecNumber evidence="10">3.2.1.17</ecNumber>
    </recommendedName>
    <alternativeName>
        <fullName evidence="10">Lysis protein</fullName>
    </alternativeName>
    <alternativeName>
        <fullName evidence="10">Lysozyme</fullName>
    </alternativeName>
    <alternativeName>
        <fullName evidence="10">Muramidase</fullName>
    </alternativeName>
</protein>